<comment type="caution">
    <text evidence="4">The sequence shown here is derived from an EMBL/GenBank/DDBJ whole genome shotgun (WGS) entry which is preliminary data.</text>
</comment>
<dbReference type="RefSeq" id="WP_339938246.1">
    <property type="nucleotide sequence ID" value="NZ_BAABGA010000048.1"/>
</dbReference>
<dbReference type="PANTHER" id="PTHR43072:SF23">
    <property type="entry name" value="UPF0039 PROTEIN C11D3.02C"/>
    <property type="match status" value="1"/>
</dbReference>
<dbReference type="Proteomes" id="UP001500840">
    <property type="component" value="Unassembled WGS sequence"/>
</dbReference>
<evidence type="ECO:0000256" key="2">
    <source>
        <dbReference type="ARBA" id="ARBA00023315"/>
    </source>
</evidence>
<protein>
    <submittedName>
        <fullName evidence="4">GNAT family N-acetyltransferase</fullName>
    </submittedName>
</protein>
<dbReference type="PROSITE" id="PS51186">
    <property type="entry name" value="GNAT"/>
    <property type="match status" value="1"/>
</dbReference>
<accession>A0ABP8N3P1</accession>
<dbReference type="PANTHER" id="PTHR43072">
    <property type="entry name" value="N-ACETYLTRANSFERASE"/>
    <property type="match status" value="1"/>
</dbReference>
<keyword evidence="5" id="KW-1185">Reference proteome</keyword>
<proteinExistence type="predicted"/>
<keyword evidence="1" id="KW-0808">Transferase</keyword>
<evidence type="ECO:0000256" key="1">
    <source>
        <dbReference type="ARBA" id="ARBA00022679"/>
    </source>
</evidence>
<evidence type="ECO:0000313" key="5">
    <source>
        <dbReference type="Proteomes" id="UP001500840"/>
    </source>
</evidence>
<dbReference type="EMBL" id="BAABGA010000048">
    <property type="protein sequence ID" value="GAA4459366.1"/>
    <property type="molecule type" value="Genomic_DNA"/>
</dbReference>
<sequence>MSLSDLRIRIRHATENDAARVAEIYNHYVDVGGATFDTVHLSSEMVGQRIKQPKPDGWYVAESGESLLGWASARRYSDRFGYRFCCETAIYIAPDGQGRQIGNQLQQRVDQHCVQCNLHHAVARIIADNQRSLAFHYRHGYEMVGIQKEIGRMNDQWVDVAILQKIFRPDGN</sequence>
<organism evidence="4 5">
    <name type="scientific">Novipirellula rosea</name>
    <dbReference type="NCBI Taxonomy" id="1031540"/>
    <lineage>
        <taxon>Bacteria</taxon>
        <taxon>Pseudomonadati</taxon>
        <taxon>Planctomycetota</taxon>
        <taxon>Planctomycetia</taxon>
        <taxon>Pirellulales</taxon>
        <taxon>Pirellulaceae</taxon>
        <taxon>Novipirellula</taxon>
    </lineage>
</organism>
<feature type="domain" description="N-acetyltransferase" evidence="3">
    <location>
        <begin position="8"/>
        <end position="169"/>
    </location>
</feature>
<dbReference type="Gene3D" id="3.40.630.30">
    <property type="match status" value="1"/>
</dbReference>
<dbReference type="InterPro" id="IPR000182">
    <property type="entry name" value="GNAT_dom"/>
</dbReference>
<dbReference type="InterPro" id="IPR016181">
    <property type="entry name" value="Acyl_CoA_acyltransferase"/>
</dbReference>
<evidence type="ECO:0000313" key="4">
    <source>
        <dbReference type="EMBL" id="GAA4459366.1"/>
    </source>
</evidence>
<evidence type="ECO:0000259" key="3">
    <source>
        <dbReference type="PROSITE" id="PS51186"/>
    </source>
</evidence>
<name>A0ABP8N3P1_9BACT</name>
<reference evidence="5" key="1">
    <citation type="journal article" date="2019" name="Int. J. Syst. Evol. Microbiol.">
        <title>The Global Catalogue of Microorganisms (GCM) 10K type strain sequencing project: providing services to taxonomists for standard genome sequencing and annotation.</title>
        <authorList>
            <consortium name="The Broad Institute Genomics Platform"/>
            <consortium name="The Broad Institute Genome Sequencing Center for Infectious Disease"/>
            <person name="Wu L."/>
            <person name="Ma J."/>
        </authorList>
    </citation>
    <scope>NUCLEOTIDE SEQUENCE [LARGE SCALE GENOMIC DNA]</scope>
    <source>
        <strain evidence="5">JCM 17759</strain>
    </source>
</reference>
<gene>
    <name evidence="4" type="ORF">GCM10023156_38780</name>
</gene>
<keyword evidence="2" id="KW-0012">Acyltransferase</keyword>
<dbReference type="SUPFAM" id="SSF55729">
    <property type="entry name" value="Acyl-CoA N-acyltransferases (Nat)"/>
    <property type="match status" value="1"/>
</dbReference>
<dbReference type="Pfam" id="PF13420">
    <property type="entry name" value="Acetyltransf_4"/>
    <property type="match status" value="1"/>
</dbReference>